<evidence type="ECO:0000313" key="2">
    <source>
        <dbReference type="EMBL" id="TFD96192.1"/>
    </source>
</evidence>
<reference evidence="2 3" key="1">
    <citation type="submission" date="2019-03" db="EMBL/GenBank/DDBJ databases">
        <title>San Antonio Military Medical Center submission to MRSN (WRAIR), pending publication.</title>
        <authorList>
            <person name="Blyth D.M."/>
            <person name="Mccarthy S.L."/>
            <person name="Schall S.E."/>
            <person name="Stam J.A."/>
            <person name="Ong A.C."/>
            <person name="Mcgann P.T."/>
        </authorList>
    </citation>
    <scope>NUCLEOTIDE SEQUENCE [LARGE SCALE GENOMIC DNA]</scope>
    <source>
        <strain evidence="2 3">MRSN571793</strain>
    </source>
</reference>
<keyword evidence="1" id="KW-0472">Membrane</keyword>
<accession>A0A4Y8L3W9</accession>
<dbReference type="EMBL" id="SOML01000006">
    <property type="protein sequence ID" value="TFD96192.1"/>
    <property type="molecule type" value="Genomic_DNA"/>
</dbReference>
<organism evidence="2 3">
    <name type="scientific">Dysgonomonas capnocytophagoides</name>
    <dbReference type="NCBI Taxonomy" id="45254"/>
    <lineage>
        <taxon>Bacteria</taxon>
        <taxon>Pseudomonadati</taxon>
        <taxon>Bacteroidota</taxon>
        <taxon>Bacteroidia</taxon>
        <taxon>Bacteroidales</taxon>
        <taxon>Dysgonomonadaceae</taxon>
        <taxon>Dysgonomonas</taxon>
    </lineage>
</organism>
<protein>
    <submittedName>
        <fullName evidence="2">Uncharacterized protein</fullName>
    </submittedName>
</protein>
<gene>
    <name evidence="2" type="ORF">E2605_11405</name>
</gene>
<keyword evidence="1" id="KW-0812">Transmembrane</keyword>
<name>A0A4Y8L3W9_9BACT</name>
<proteinExistence type="predicted"/>
<dbReference type="AlphaFoldDB" id="A0A4Y8L3W9"/>
<sequence length="129" mass="14744">MKKKKSIGKCILKGVAFVAIALVVIAVVMLLWNAIIPQVIGWSSITYCQAAGIFILARLLFGKFGRPGDCRKCCSKEKEHKQGQIQEKLQHMSPEERREYIRSQMSRHKKYWCNDIECEDLEDGADITK</sequence>
<dbReference type="Proteomes" id="UP000297861">
    <property type="component" value="Unassembled WGS sequence"/>
</dbReference>
<keyword evidence="1" id="KW-1133">Transmembrane helix</keyword>
<dbReference type="OrthoDB" id="1099872at2"/>
<feature type="transmembrane region" description="Helical" evidence="1">
    <location>
        <begin position="39"/>
        <end position="61"/>
    </location>
</feature>
<evidence type="ECO:0000256" key="1">
    <source>
        <dbReference type="SAM" id="Phobius"/>
    </source>
</evidence>
<comment type="caution">
    <text evidence="2">The sequence shown here is derived from an EMBL/GenBank/DDBJ whole genome shotgun (WGS) entry which is preliminary data.</text>
</comment>
<feature type="transmembrane region" description="Helical" evidence="1">
    <location>
        <begin position="12"/>
        <end position="33"/>
    </location>
</feature>
<evidence type="ECO:0000313" key="3">
    <source>
        <dbReference type="Proteomes" id="UP000297861"/>
    </source>
</evidence>
<dbReference type="STRING" id="1121485.GCA_000426485_00627"/>
<keyword evidence="3" id="KW-1185">Reference proteome</keyword>
<dbReference type="RefSeq" id="WP_035332315.1">
    <property type="nucleotide sequence ID" value="NZ_AP028867.1"/>
</dbReference>